<proteinExistence type="predicted"/>
<feature type="transmembrane region" description="Helical" evidence="1">
    <location>
        <begin position="47"/>
        <end position="65"/>
    </location>
</feature>
<gene>
    <name evidence="2" type="ORF">ACFSFW_05925</name>
</gene>
<accession>A0ABW4MJM2</accession>
<evidence type="ECO:0000256" key="1">
    <source>
        <dbReference type="SAM" id="Phobius"/>
    </source>
</evidence>
<feature type="transmembrane region" description="Helical" evidence="1">
    <location>
        <begin position="6"/>
        <end position="27"/>
    </location>
</feature>
<keyword evidence="1" id="KW-0472">Membrane</keyword>
<dbReference type="RefSeq" id="WP_099362302.1">
    <property type="nucleotide sequence ID" value="NZ_JBHUEK010000008.1"/>
</dbReference>
<comment type="caution">
    <text evidence="2">The sequence shown here is derived from an EMBL/GenBank/DDBJ whole genome shotgun (WGS) entry which is preliminary data.</text>
</comment>
<evidence type="ECO:0000313" key="3">
    <source>
        <dbReference type="Proteomes" id="UP001597227"/>
    </source>
</evidence>
<protein>
    <submittedName>
        <fullName evidence="2">Uncharacterized protein</fullName>
    </submittedName>
</protein>
<dbReference type="InterPro" id="IPR058887">
    <property type="entry name" value="YuzI-like"/>
</dbReference>
<dbReference type="Pfam" id="PF26135">
    <property type="entry name" value="YuzI"/>
    <property type="match status" value="1"/>
</dbReference>
<reference evidence="3" key="1">
    <citation type="journal article" date="2019" name="Int. J. Syst. Evol. Microbiol.">
        <title>The Global Catalogue of Microorganisms (GCM) 10K type strain sequencing project: providing services to taxonomists for standard genome sequencing and annotation.</title>
        <authorList>
            <consortium name="The Broad Institute Genomics Platform"/>
            <consortium name="The Broad Institute Genome Sequencing Center for Infectious Disease"/>
            <person name="Wu L."/>
            <person name="Ma J."/>
        </authorList>
    </citation>
    <scope>NUCLEOTIDE SEQUENCE [LARGE SCALE GENOMIC DNA]</scope>
    <source>
        <strain evidence="3">CCUG 15531</strain>
    </source>
</reference>
<keyword evidence="3" id="KW-1185">Reference proteome</keyword>
<sequence>MGRAFLFLVGFGLAVSGGITTIAYLNLTTTGFTFIEFLLFISKRIECYLIVVGLAMVWISIYFPFVSSKKD</sequence>
<dbReference type="Proteomes" id="UP001597227">
    <property type="component" value="Unassembled WGS sequence"/>
</dbReference>
<organism evidence="2 3">
    <name type="scientific">Fredinandcohnia salidurans</name>
    <dbReference type="NCBI Taxonomy" id="2595041"/>
    <lineage>
        <taxon>Bacteria</taxon>
        <taxon>Bacillati</taxon>
        <taxon>Bacillota</taxon>
        <taxon>Bacilli</taxon>
        <taxon>Bacillales</taxon>
        <taxon>Bacillaceae</taxon>
        <taxon>Fredinandcohnia</taxon>
    </lineage>
</organism>
<evidence type="ECO:0000313" key="2">
    <source>
        <dbReference type="EMBL" id="MFD1778199.1"/>
    </source>
</evidence>
<dbReference type="EMBL" id="JBHUEK010000008">
    <property type="protein sequence ID" value="MFD1778199.1"/>
    <property type="molecule type" value="Genomic_DNA"/>
</dbReference>
<keyword evidence="1" id="KW-1133">Transmembrane helix</keyword>
<name>A0ABW4MJM2_9BACI</name>
<keyword evidence="1" id="KW-0812">Transmembrane</keyword>